<dbReference type="GO" id="GO:0016829">
    <property type="term" value="F:lyase activity"/>
    <property type="evidence" value="ECO:0007669"/>
    <property type="project" value="UniProtKB-KW"/>
</dbReference>
<dbReference type="InterPro" id="IPR002161">
    <property type="entry name" value="PdxT/SNO"/>
</dbReference>
<gene>
    <name evidence="9" type="ORF">DLAC_03325</name>
</gene>
<feature type="active site" description="Charge relay system" evidence="7">
    <location>
        <position position="216"/>
    </location>
</feature>
<dbReference type="GO" id="GO:0005829">
    <property type="term" value="C:cytosol"/>
    <property type="evidence" value="ECO:0007669"/>
    <property type="project" value="TreeGrafter"/>
</dbReference>
<evidence type="ECO:0000256" key="3">
    <source>
        <dbReference type="ARBA" id="ARBA00022801"/>
    </source>
</evidence>
<sequence>MEVKIGILALQGGFREHKEIIELLAKQENHFNKYTCKEIKTDRDLVEFKPDGIILPGGESTAMSIISSAHTQGTDIKNIFDHLKEFVSNGKPIYGTCAGAIMLSDQVENQKDGGQSLIGGLHIQTSRNYFGRQINSFQSRIRLDLPVIEKSPDESQPSVTILDDIDGVFIRAPGITKILDKSVEILGRYQVTLKDSTKETIITAVKQNNILATVFHPELTVDTRFHKYFIDIVIAHKLSFLK</sequence>
<comment type="caution">
    <text evidence="9">The sequence shown here is derived from an EMBL/GenBank/DDBJ whole genome shotgun (WGS) entry which is preliminary data.</text>
</comment>
<evidence type="ECO:0000313" key="10">
    <source>
        <dbReference type="Proteomes" id="UP000076078"/>
    </source>
</evidence>
<proteinExistence type="inferred from homology"/>
<keyword evidence="5" id="KW-0456">Lyase</keyword>
<keyword evidence="10" id="KW-1185">Reference proteome</keyword>
<dbReference type="GO" id="GO:0008614">
    <property type="term" value="P:pyridoxine metabolic process"/>
    <property type="evidence" value="ECO:0007669"/>
    <property type="project" value="TreeGrafter"/>
</dbReference>
<dbReference type="AlphaFoldDB" id="A0A152A280"/>
<dbReference type="NCBIfam" id="TIGR03800">
    <property type="entry name" value="PLP_synth_Pdx2"/>
    <property type="match status" value="1"/>
</dbReference>
<reference evidence="9 10" key="1">
    <citation type="submission" date="2015-12" db="EMBL/GenBank/DDBJ databases">
        <title>Dictyostelia acquired genes for synthesis and detection of signals that induce cell-type specialization by lateral gene transfer from prokaryotes.</title>
        <authorList>
            <person name="Gloeckner G."/>
            <person name="Schaap P."/>
        </authorList>
    </citation>
    <scope>NUCLEOTIDE SEQUENCE [LARGE SCALE GENOMIC DNA]</scope>
    <source>
        <strain evidence="9 10">TK</strain>
    </source>
</reference>
<dbReference type="InterPro" id="IPR021196">
    <property type="entry name" value="PdxT/SNO_CS"/>
</dbReference>
<evidence type="ECO:0000313" key="9">
    <source>
        <dbReference type="EMBL" id="KYR00171.1"/>
    </source>
</evidence>
<dbReference type="Proteomes" id="UP000076078">
    <property type="component" value="Unassembled WGS sequence"/>
</dbReference>
<feature type="active site" description="Nucleophile" evidence="7">
    <location>
        <position position="97"/>
    </location>
</feature>
<dbReference type="GO" id="GO:0042823">
    <property type="term" value="P:pyridoxal phosphate biosynthetic process"/>
    <property type="evidence" value="ECO:0007669"/>
    <property type="project" value="InterPro"/>
</dbReference>
<feature type="binding site" evidence="8">
    <location>
        <begin position="170"/>
        <end position="171"/>
    </location>
    <ligand>
        <name>L-glutamine</name>
        <dbReference type="ChEBI" id="CHEBI:58359"/>
    </ligand>
</feature>
<dbReference type="PANTHER" id="PTHR31559">
    <property type="entry name" value="PYRIDOXAL 5'-PHOSPHATE SYNTHASE SUBUNIT SNO"/>
    <property type="match status" value="1"/>
</dbReference>
<evidence type="ECO:0000256" key="4">
    <source>
        <dbReference type="ARBA" id="ARBA00022962"/>
    </source>
</evidence>
<dbReference type="OrthoDB" id="2039at2759"/>
<organism evidence="9 10">
    <name type="scientific">Tieghemostelium lacteum</name>
    <name type="common">Slime mold</name>
    <name type="synonym">Dictyostelium lacteum</name>
    <dbReference type="NCBI Taxonomy" id="361077"/>
    <lineage>
        <taxon>Eukaryota</taxon>
        <taxon>Amoebozoa</taxon>
        <taxon>Evosea</taxon>
        <taxon>Eumycetozoa</taxon>
        <taxon>Dictyostelia</taxon>
        <taxon>Dictyosteliales</taxon>
        <taxon>Raperosteliaceae</taxon>
        <taxon>Tieghemostelium</taxon>
    </lineage>
</organism>
<evidence type="ECO:0000256" key="6">
    <source>
        <dbReference type="ARBA" id="ARBA00049534"/>
    </source>
</evidence>
<dbReference type="EMBL" id="LODT01000016">
    <property type="protein sequence ID" value="KYR00171.1"/>
    <property type="molecule type" value="Genomic_DNA"/>
</dbReference>
<comment type="catalytic activity">
    <reaction evidence="6">
        <text>L-glutamine + H2O = L-glutamate + NH4(+)</text>
        <dbReference type="Rhea" id="RHEA:15889"/>
        <dbReference type="ChEBI" id="CHEBI:15377"/>
        <dbReference type="ChEBI" id="CHEBI:28938"/>
        <dbReference type="ChEBI" id="CHEBI:29985"/>
        <dbReference type="ChEBI" id="CHEBI:58359"/>
        <dbReference type="EC" id="3.5.1.2"/>
    </reaction>
</comment>
<name>A0A152A280_TIELA</name>
<feature type="active site" description="Charge relay system" evidence="7">
    <location>
        <position position="218"/>
    </location>
</feature>
<dbReference type="Gene3D" id="3.40.50.880">
    <property type="match status" value="1"/>
</dbReference>
<evidence type="ECO:0000256" key="5">
    <source>
        <dbReference type="ARBA" id="ARBA00023239"/>
    </source>
</evidence>
<feature type="binding site" evidence="8">
    <location>
        <begin position="58"/>
        <end position="60"/>
    </location>
    <ligand>
        <name>L-glutamine</name>
        <dbReference type="ChEBI" id="CHEBI:58359"/>
    </ligand>
</feature>
<accession>A0A152A280</accession>
<dbReference type="GO" id="GO:0016740">
    <property type="term" value="F:transferase activity"/>
    <property type="evidence" value="ECO:0007669"/>
    <property type="project" value="UniProtKB-KW"/>
</dbReference>
<dbReference type="OMA" id="GMIMLAD"/>
<dbReference type="PROSITE" id="PS51130">
    <property type="entry name" value="PDXT_SNO_2"/>
    <property type="match status" value="1"/>
</dbReference>
<evidence type="ECO:0000256" key="8">
    <source>
        <dbReference type="PIRSR" id="PIRSR005639-2"/>
    </source>
</evidence>
<dbReference type="PIRSF" id="PIRSF005639">
    <property type="entry name" value="Glut_amidoT_SNO"/>
    <property type="match status" value="1"/>
</dbReference>
<evidence type="ECO:0000256" key="2">
    <source>
        <dbReference type="ARBA" id="ARBA00012918"/>
    </source>
</evidence>
<evidence type="ECO:0000256" key="1">
    <source>
        <dbReference type="ARBA" id="ARBA00008345"/>
    </source>
</evidence>
<dbReference type="STRING" id="361077.A0A152A280"/>
<feature type="binding site" evidence="8">
    <location>
        <position position="127"/>
    </location>
    <ligand>
        <name>L-glutamine</name>
        <dbReference type="ChEBI" id="CHEBI:58359"/>
    </ligand>
</feature>
<protein>
    <recommendedName>
        <fullName evidence="2">glutaminase</fullName>
        <ecNumber evidence="2">3.5.1.2</ecNumber>
    </recommendedName>
</protein>
<dbReference type="PROSITE" id="PS51273">
    <property type="entry name" value="GATASE_TYPE_1"/>
    <property type="match status" value="1"/>
</dbReference>
<keyword evidence="9" id="KW-0808">Transferase</keyword>
<dbReference type="GO" id="GO:0004359">
    <property type="term" value="F:glutaminase activity"/>
    <property type="evidence" value="ECO:0007669"/>
    <property type="project" value="UniProtKB-EC"/>
</dbReference>
<keyword evidence="3" id="KW-0378">Hydrolase</keyword>
<dbReference type="EC" id="3.5.1.2" evidence="2"/>
<dbReference type="SUPFAM" id="SSF52317">
    <property type="entry name" value="Class I glutamine amidotransferase-like"/>
    <property type="match status" value="1"/>
</dbReference>
<dbReference type="InterPro" id="IPR029062">
    <property type="entry name" value="Class_I_gatase-like"/>
</dbReference>
<comment type="similarity">
    <text evidence="1">Belongs to the glutaminase PdxT/SNO family.</text>
</comment>
<dbReference type="PANTHER" id="PTHR31559:SF0">
    <property type="entry name" value="PYRIDOXAL 5'-PHOSPHATE SYNTHASE SUBUNIT SNO1-RELATED"/>
    <property type="match status" value="1"/>
</dbReference>
<keyword evidence="4 9" id="KW-0315">Glutamine amidotransferase</keyword>
<evidence type="ECO:0000256" key="7">
    <source>
        <dbReference type="PIRSR" id="PIRSR005639-1"/>
    </source>
</evidence>
<dbReference type="GO" id="GO:1903600">
    <property type="term" value="C:glutaminase complex"/>
    <property type="evidence" value="ECO:0007669"/>
    <property type="project" value="TreeGrafter"/>
</dbReference>
<dbReference type="PROSITE" id="PS01236">
    <property type="entry name" value="PDXT_SNO_1"/>
    <property type="match status" value="1"/>
</dbReference>
<dbReference type="InParanoid" id="A0A152A280"/>
<dbReference type="FunCoup" id="A0A152A280">
    <property type="interactions" value="83"/>
</dbReference>
<dbReference type="Pfam" id="PF01174">
    <property type="entry name" value="SNO"/>
    <property type="match status" value="1"/>
</dbReference>